<dbReference type="Proteomes" id="UP000177798">
    <property type="component" value="Chromosome 14"/>
</dbReference>
<proteinExistence type="predicted"/>
<dbReference type="RefSeq" id="XP_001590045.1">
    <property type="nucleotide sequence ID" value="XM_001589995.1"/>
</dbReference>
<dbReference type="VEuPathDB" id="FungiDB:sscle_14g099680"/>
<gene>
    <name evidence="2" type="ORF">sscle_14g099680</name>
</gene>
<name>A0A1D9QJU5_SCLS1</name>
<dbReference type="AlphaFoldDB" id="A0A1D9QJU5"/>
<reference evidence="3" key="1">
    <citation type="journal article" date="2017" name="Genome Biol. Evol.">
        <title>The complete genome sequence of the phytopathogenic fungus Sclerotinia sclerotiorum reveals insights into the genome architecture of broad host range pathogens.</title>
        <authorList>
            <person name="Derbyshire M."/>
            <person name="Denton-Giles M."/>
            <person name="Hegedus D."/>
            <person name="Seifbarghy S."/>
            <person name="Rollins J."/>
            <person name="van Kan J."/>
            <person name="Seidl M.F."/>
            <person name="Faino L."/>
            <person name="Mbengue M."/>
            <person name="Navaud O."/>
            <person name="Raffaele S."/>
            <person name="Hammond-Kosack K."/>
            <person name="Heard S."/>
            <person name="Oliver R."/>
        </authorList>
    </citation>
    <scope>NUCLEOTIDE SEQUENCE [LARGE SCALE GENOMIC DNA]</scope>
    <source>
        <strain evidence="3">ATCC 18683 / 1980 / Ss-1</strain>
    </source>
</reference>
<evidence type="ECO:0000256" key="1">
    <source>
        <dbReference type="SAM" id="MobiDB-lite"/>
    </source>
</evidence>
<protein>
    <submittedName>
        <fullName evidence="2">Uncharacterized protein</fullName>
    </submittedName>
</protein>
<dbReference type="KEGG" id="ssl:SS1G_08809"/>
<evidence type="ECO:0000313" key="3">
    <source>
        <dbReference type="Proteomes" id="UP000177798"/>
    </source>
</evidence>
<organism evidence="2 3">
    <name type="scientific">Sclerotinia sclerotiorum (strain ATCC 18683 / 1980 / Ss-1)</name>
    <name type="common">White mold</name>
    <name type="synonym">Whetzelinia sclerotiorum</name>
    <dbReference type="NCBI Taxonomy" id="665079"/>
    <lineage>
        <taxon>Eukaryota</taxon>
        <taxon>Fungi</taxon>
        <taxon>Dikarya</taxon>
        <taxon>Ascomycota</taxon>
        <taxon>Pezizomycotina</taxon>
        <taxon>Leotiomycetes</taxon>
        <taxon>Helotiales</taxon>
        <taxon>Sclerotiniaceae</taxon>
        <taxon>Sclerotinia</taxon>
    </lineage>
</organism>
<accession>A0A1D9QJU5</accession>
<dbReference type="EMBL" id="CP017827">
    <property type="protein sequence ID" value="APA15198.1"/>
    <property type="molecule type" value="Genomic_DNA"/>
</dbReference>
<dbReference type="OrthoDB" id="10634801at2759"/>
<sequence length="147" mass="16046">MDSPPPPYSVSEGAPENQAAPEYTTLLADEHPRTQPSPPPYTPLVTANANTNSDSTGYKLCLKNTSLRISWTGPINAFEGNNVIQITRAVGRDLGVLVWDPRFTLYYSIISPAGKKIRDGFMFGDCRAVTAKLSDDGRVKVPYAMLL</sequence>
<evidence type="ECO:0000313" key="2">
    <source>
        <dbReference type="EMBL" id="APA15198.1"/>
    </source>
</evidence>
<feature type="region of interest" description="Disordered" evidence="1">
    <location>
        <begin position="1"/>
        <end position="42"/>
    </location>
</feature>